<dbReference type="SUPFAM" id="SSF46955">
    <property type="entry name" value="Putative DNA-binding domain"/>
    <property type="match status" value="1"/>
</dbReference>
<gene>
    <name evidence="12" type="ORF">LCGC14_2886930</name>
</gene>
<evidence type="ECO:0000256" key="3">
    <source>
        <dbReference type="ARBA" id="ARBA00022490"/>
    </source>
</evidence>
<dbReference type="Pfam" id="PF03483">
    <property type="entry name" value="B3_4"/>
    <property type="match status" value="1"/>
</dbReference>
<dbReference type="GO" id="GO:0004826">
    <property type="term" value="F:phenylalanine-tRNA ligase activity"/>
    <property type="evidence" value="ECO:0007669"/>
    <property type="project" value="InterPro"/>
</dbReference>
<dbReference type="AlphaFoldDB" id="A0A0F8XYM6"/>
<comment type="similarity">
    <text evidence="2">Belongs to the phenylalanyl-tRNA synthetase beta subunit family. Type 2 subfamily.</text>
</comment>
<evidence type="ECO:0000256" key="2">
    <source>
        <dbReference type="ARBA" id="ARBA00007438"/>
    </source>
</evidence>
<keyword evidence="3" id="KW-0963">Cytoplasm</keyword>
<keyword evidence="10" id="KW-0030">Aminoacyl-tRNA synthetase</keyword>
<evidence type="ECO:0000256" key="8">
    <source>
        <dbReference type="ARBA" id="ARBA00022842"/>
    </source>
</evidence>
<dbReference type="InterPro" id="IPR045060">
    <property type="entry name" value="Phe-tRNA-ligase_IIc_bsu"/>
</dbReference>
<name>A0A0F8XYM6_9ZZZZ</name>
<keyword evidence="4" id="KW-0436">Ligase</keyword>
<protein>
    <recommendedName>
        <fullName evidence="11">B3/B4 tRNA-binding domain-containing protein</fullName>
    </recommendedName>
</protein>
<evidence type="ECO:0000256" key="9">
    <source>
        <dbReference type="ARBA" id="ARBA00022917"/>
    </source>
</evidence>
<sequence>MPTIELKIDRLERLVGRKLILDELEYDLQWIGLDLEDINEEERKIKVEYNPNRPDFSSPEGIARYLKGYYEIELGIPSWRIAEGDIVLNVDPSVKGVRPYIVCGIIRDVDLDEDEITTLMNIQEHLHWAVGRDRKKVAIGVHDLDKVTPPYKYTAVKPDSLSFVPLHGDGYPMNLEEILLLHEKGIEYSHILEGKEIYPIILDKNNEVLSFPPIINGELTTVSDDTRNLFLDLTGTDFKSVNLALNILSTTLADMGAKIESVKVNYLEEG</sequence>
<dbReference type="GO" id="GO:0003723">
    <property type="term" value="F:RNA binding"/>
    <property type="evidence" value="ECO:0007669"/>
    <property type="project" value="InterPro"/>
</dbReference>
<evidence type="ECO:0000256" key="4">
    <source>
        <dbReference type="ARBA" id="ARBA00022598"/>
    </source>
</evidence>
<dbReference type="GO" id="GO:0005524">
    <property type="term" value="F:ATP binding"/>
    <property type="evidence" value="ECO:0007669"/>
    <property type="project" value="UniProtKB-KW"/>
</dbReference>
<evidence type="ECO:0000256" key="7">
    <source>
        <dbReference type="ARBA" id="ARBA00022840"/>
    </source>
</evidence>
<dbReference type="Gene3D" id="3.30.56.10">
    <property type="match status" value="1"/>
</dbReference>
<feature type="domain" description="B3/B4 tRNA-binding" evidence="11">
    <location>
        <begin position="97"/>
        <end position="257"/>
    </location>
</feature>
<evidence type="ECO:0000259" key="11">
    <source>
        <dbReference type="SMART" id="SM00873"/>
    </source>
</evidence>
<dbReference type="GO" id="GO:0046872">
    <property type="term" value="F:metal ion binding"/>
    <property type="evidence" value="ECO:0007669"/>
    <property type="project" value="UniProtKB-KW"/>
</dbReference>
<keyword evidence="5" id="KW-0479">Metal-binding</keyword>
<keyword evidence="6" id="KW-0547">Nucleotide-binding</keyword>
<evidence type="ECO:0000256" key="6">
    <source>
        <dbReference type="ARBA" id="ARBA00022741"/>
    </source>
</evidence>
<dbReference type="InterPro" id="IPR020825">
    <property type="entry name" value="Phe-tRNA_synthase-like_B3/B4"/>
</dbReference>
<reference evidence="12" key="1">
    <citation type="journal article" date="2015" name="Nature">
        <title>Complex archaea that bridge the gap between prokaryotes and eukaryotes.</title>
        <authorList>
            <person name="Spang A."/>
            <person name="Saw J.H."/>
            <person name="Jorgensen S.L."/>
            <person name="Zaremba-Niedzwiedzka K."/>
            <person name="Martijn J."/>
            <person name="Lind A.E."/>
            <person name="van Eijk R."/>
            <person name="Schleper C."/>
            <person name="Guy L."/>
            <person name="Ettema T.J."/>
        </authorList>
    </citation>
    <scope>NUCLEOTIDE SEQUENCE</scope>
</reference>
<evidence type="ECO:0000256" key="10">
    <source>
        <dbReference type="ARBA" id="ARBA00023146"/>
    </source>
</evidence>
<dbReference type="NCBIfam" id="TIGR00471">
    <property type="entry name" value="pheT_arch"/>
    <property type="match status" value="1"/>
</dbReference>
<dbReference type="InterPro" id="IPR009061">
    <property type="entry name" value="DNA-bd_dom_put_sf"/>
</dbReference>
<keyword evidence="8" id="KW-0460">Magnesium</keyword>
<evidence type="ECO:0000256" key="1">
    <source>
        <dbReference type="ARBA" id="ARBA00004496"/>
    </source>
</evidence>
<accession>A0A0F8XYM6</accession>
<proteinExistence type="inferred from homology"/>
<dbReference type="InterPro" id="IPR004531">
    <property type="entry name" value="Phe-tRNA-synth_IIc_bsu_arc_euk"/>
</dbReference>
<comment type="subcellular location">
    <subcellularLocation>
        <location evidence="1">Cytoplasm</location>
    </subcellularLocation>
</comment>
<dbReference type="PANTHER" id="PTHR10947:SF0">
    <property type="entry name" value="PHENYLALANINE--TRNA LIGASE BETA SUBUNIT"/>
    <property type="match status" value="1"/>
</dbReference>
<dbReference type="GO" id="GO:0006432">
    <property type="term" value="P:phenylalanyl-tRNA aminoacylation"/>
    <property type="evidence" value="ECO:0007669"/>
    <property type="project" value="InterPro"/>
</dbReference>
<dbReference type="PANTHER" id="PTHR10947">
    <property type="entry name" value="PHENYLALANYL-TRNA SYNTHETASE BETA CHAIN AND LEUCINE-RICH REPEAT-CONTAINING PROTEIN 47"/>
    <property type="match status" value="1"/>
</dbReference>
<dbReference type="FunFam" id="3.50.40.10:FF:000003">
    <property type="entry name" value="Phenylalanine--tRNA ligase beta subunit"/>
    <property type="match status" value="1"/>
</dbReference>
<evidence type="ECO:0000256" key="5">
    <source>
        <dbReference type="ARBA" id="ARBA00022723"/>
    </source>
</evidence>
<dbReference type="GO" id="GO:0009328">
    <property type="term" value="C:phenylalanine-tRNA ligase complex"/>
    <property type="evidence" value="ECO:0007669"/>
    <property type="project" value="TreeGrafter"/>
</dbReference>
<keyword evidence="7" id="KW-0067">ATP-binding</keyword>
<dbReference type="EMBL" id="LAZR01056470">
    <property type="protein sequence ID" value="KKK74123.1"/>
    <property type="molecule type" value="Genomic_DNA"/>
</dbReference>
<feature type="non-terminal residue" evidence="12">
    <location>
        <position position="270"/>
    </location>
</feature>
<dbReference type="SMART" id="SM00873">
    <property type="entry name" value="B3_4"/>
    <property type="match status" value="1"/>
</dbReference>
<organism evidence="12">
    <name type="scientific">marine sediment metagenome</name>
    <dbReference type="NCBI Taxonomy" id="412755"/>
    <lineage>
        <taxon>unclassified sequences</taxon>
        <taxon>metagenomes</taxon>
        <taxon>ecological metagenomes</taxon>
    </lineage>
</organism>
<comment type="caution">
    <text evidence="12">The sequence shown here is derived from an EMBL/GenBank/DDBJ whole genome shotgun (WGS) entry which is preliminary data.</text>
</comment>
<keyword evidence="9" id="KW-0648">Protein biosynthesis</keyword>
<evidence type="ECO:0000313" key="12">
    <source>
        <dbReference type="EMBL" id="KKK74123.1"/>
    </source>
</evidence>
<dbReference type="InterPro" id="IPR005146">
    <property type="entry name" value="B3/B4_tRNA-bd"/>
</dbReference>
<dbReference type="Gene3D" id="3.50.40.10">
    <property type="entry name" value="Phenylalanyl-trna Synthetase, Chain B, domain 3"/>
    <property type="match status" value="1"/>
</dbReference>